<keyword evidence="3" id="KW-1185">Reference proteome</keyword>
<dbReference type="InterPro" id="IPR014748">
    <property type="entry name" value="Enoyl-CoA_hydra_C"/>
</dbReference>
<dbReference type="EMBL" id="JBHSHP010000003">
    <property type="protein sequence ID" value="MFC4753330.1"/>
    <property type="molecule type" value="Genomic_DNA"/>
</dbReference>
<dbReference type="Proteomes" id="UP001595836">
    <property type="component" value="Unassembled WGS sequence"/>
</dbReference>
<dbReference type="InterPro" id="IPR001753">
    <property type="entry name" value="Enoyl-CoA_hydra/iso"/>
</dbReference>
<dbReference type="PANTHER" id="PTHR43459:SF3">
    <property type="entry name" value="ENOYL-COA HYDRATASE ECHA15 (ENOYL HYDRASE) (UNSATURATED ACYL-COA HYDRATASE) (CROTONASE)-RELATED"/>
    <property type="match status" value="1"/>
</dbReference>
<dbReference type="CDD" id="cd06558">
    <property type="entry name" value="crotonase-like"/>
    <property type="match status" value="1"/>
</dbReference>
<reference evidence="3" key="1">
    <citation type="journal article" date="2019" name="Int. J. Syst. Evol. Microbiol.">
        <title>The Global Catalogue of Microorganisms (GCM) 10K type strain sequencing project: providing services to taxonomists for standard genome sequencing and annotation.</title>
        <authorList>
            <consortium name="The Broad Institute Genomics Platform"/>
            <consortium name="The Broad Institute Genome Sequencing Center for Infectious Disease"/>
            <person name="Wu L."/>
            <person name="Ma J."/>
        </authorList>
    </citation>
    <scope>NUCLEOTIDE SEQUENCE [LARGE SCALE GENOMIC DNA]</scope>
    <source>
        <strain evidence="3">JCM 11882</strain>
    </source>
</reference>
<dbReference type="RefSeq" id="WP_344990343.1">
    <property type="nucleotide sequence ID" value="NZ_BAABCD010000010.1"/>
</dbReference>
<dbReference type="SUPFAM" id="SSF52096">
    <property type="entry name" value="ClpP/crotonase"/>
    <property type="match status" value="1"/>
</dbReference>
<comment type="similarity">
    <text evidence="1">Belongs to the enoyl-CoA hydratase/isomerase family.</text>
</comment>
<proteinExistence type="inferred from homology"/>
<evidence type="ECO:0000313" key="3">
    <source>
        <dbReference type="Proteomes" id="UP001595836"/>
    </source>
</evidence>
<dbReference type="Pfam" id="PF00378">
    <property type="entry name" value="ECH_1"/>
    <property type="match status" value="1"/>
</dbReference>
<dbReference type="Gene3D" id="1.10.12.10">
    <property type="entry name" value="Lyase 2-enoyl-coa Hydratase, Chain A, domain 2"/>
    <property type="match status" value="1"/>
</dbReference>
<sequence>MSQPAPMTDTYPSYRRLKLARDGAVATVTLSNPEHRNAVDGVMHEEIVDAFRRLHSDGSVRVVVVTGDPEGRTFSAGGYHPWVADKAGTGEGFEEILRVGIDLVRSIISIRQPIIGMINGPAVGLGATIALLSDISYIDEATFISDPHVGVGVVAGDGGAALWPLLIGPNRAKEFLMTGDRIQGSRAAEMGLVNHAIPADELEASVNAMAERLSTGPRLAIEFTKASVNLLVRQTIESVLTASIALEGLTFHTRDHREAVRAFAAKETPRYDA</sequence>
<dbReference type="Gene3D" id="3.90.226.10">
    <property type="entry name" value="2-enoyl-CoA Hydratase, Chain A, domain 1"/>
    <property type="match status" value="1"/>
</dbReference>
<comment type="caution">
    <text evidence="2">The sequence shown here is derived from an EMBL/GenBank/DDBJ whole genome shotgun (WGS) entry which is preliminary data.</text>
</comment>
<name>A0ABV9PM67_9ACTN</name>
<protein>
    <submittedName>
        <fullName evidence="2">Enoyl-CoA hydratase/isomerase family protein</fullName>
    </submittedName>
</protein>
<organism evidence="2 3">
    <name type="scientific">Dietzia aurantiaca</name>
    <dbReference type="NCBI Taxonomy" id="983873"/>
    <lineage>
        <taxon>Bacteria</taxon>
        <taxon>Bacillati</taxon>
        <taxon>Actinomycetota</taxon>
        <taxon>Actinomycetes</taxon>
        <taxon>Mycobacteriales</taxon>
        <taxon>Dietziaceae</taxon>
        <taxon>Dietzia</taxon>
    </lineage>
</organism>
<dbReference type="InterPro" id="IPR029045">
    <property type="entry name" value="ClpP/crotonase-like_dom_sf"/>
</dbReference>
<evidence type="ECO:0000313" key="2">
    <source>
        <dbReference type="EMBL" id="MFC4753330.1"/>
    </source>
</evidence>
<gene>
    <name evidence="2" type="ORF">ACFO7U_00880</name>
</gene>
<dbReference type="PANTHER" id="PTHR43459">
    <property type="entry name" value="ENOYL-COA HYDRATASE"/>
    <property type="match status" value="1"/>
</dbReference>
<accession>A0ABV9PM67</accession>
<evidence type="ECO:0000256" key="1">
    <source>
        <dbReference type="ARBA" id="ARBA00005254"/>
    </source>
</evidence>